<comment type="subcellular location">
    <subcellularLocation>
        <location evidence="2">Cytoplasm</location>
    </subcellularLocation>
    <subcellularLocation>
        <location evidence="1">Nucleus</location>
    </subcellularLocation>
</comment>
<feature type="compositionally biased region" description="Basic and acidic residues" evidence="5">
    <location>
        <begin position="500"/>
        <end position="522"/>
    </location>
</feature>
<dbReference type="RefSeq" id="XP_016217713.1">
    <property type="nucleotide sequence ID" value="XM_016354701.1"/>
</dbReference>
<dbReference type="InterPro" id="IPR044159">
    <property type="entry name" value="IQM"/>
</dbReference>
<feature type="region of interest" description="Disordered" evidence="5">
    <location>
        <begin position="18"/>
        <end position="95"/>
    </location>
</feature>
<dbReference type="OrthoDB" id="7344096at2759"/>
<evidence type="ECO:0008006" key="8">
    <source>
        <dbReference type="Google" id="ProtNLM"/>
    </source>
</evidence>
<protein>
    <recommendedName>
        <fullName evidence="8">IQ domain-containing protein IQM6</fullName>
    </recommendedName>
</protein>
<evidence type="ECO:0000256" key="2">
    <source>
        <dbReference type="ARBA" id="ARBA00004496"/>
    </source>
</evidence>
<dbReference type="AlphaFoldDB" id="A0A0D2B9B6"/>
<organism evidence="6 7">
    <name type="scientific">Verruconis gallopava</name>
    <dbReference type="NCBI Taxonomy" id="253628"/>
    <lineage>
        <taxon>Eukaryota</taxon>
        <taxon>Fungi</taxon>
        <taxon>Dikarya</taxon>
        <taxon>Ascomycota</taxon>
        <taxon>Pezizomycotina</taxon>
        <taxon>Dothideomycetes</taxon>
        <taxon>Pleosporomycetidae</taxon>
        <taxon>Venturiales</taxon>
        <taxon>Sympoventuriaceae</taxon>
        <taxon>Verruconis</taxon>
    </lineage>
</organism>
<dbReference type="GeneID" id="27309734"/>
<dbReference type="InParanoid" id="A0A0D2B9B6"/>
<dbReference type="VEuPathDB" id="FungiDB:PV09_01761"/>
<dbReference type="PANTHER" id="PTHR31250">
    <property type="entry name" value="IQ DOMAIN-CONTAINING PROTEIN IQM3"/>
    <property type="match status" value="1"/>
</dbReference>
<dbReference type="InterPro" id="IPR000048">
    <property type="entry name" value="IQ_motif_EF-hand-BS"/>
</dbReference>
<keyword evidence="3" id="KW-0963">Cytoplasm</keyword>
<evidence type="ECO:0000256" key="1">
    <source>
        <dbReference type="ARBA" id="ARBA00004123"/>
    </source>
</evidence>
<feature type="region of interest" description="Disordered" evidence="5">
    <location>
        <begin position="136"/>
        <end position="204"/>
    </location>
</feature>
<dbReference type="SMART" id="SM00015">
    <property type="entry name" value="IQ"/>
    <property type="match status" value="1"/>
</dbReference>
<name>A0A0D2B9B6_9PEZI</name>
<feature type="compositionally biased region" description="Acidic residues" evidence="5">
    <location>
        <begin position="173"/>
        <end position="186"/>
    </location>
</feature>
<keyword evidence="4" id="KW-0539">Nucleus</keyword>
<gene>
    <name evidence="6" type="ORF">PV09_01761</name>
</gene>
<accession>A0A0D2B9B6</accession>
<dbReference type="PROSITE" id="PS50096">
    <property type="entry name" value="IQ"/>
    <property type="match status" value="1"/>
</dbReference>
<keyword evidence="7" id="KW-1185">Reference proteome</keyword>
<dbReference type="GO" id="GO:0005737">
    <property type="term" value="C:cytoplasm"/>
    <property type="evidence" value="ECO:0007669"/>
    <property type="project" value="UniProtKB-SubCell"/>
</dbReference>
<sequence>MRLWMFDLLTGEVGRPCSSHCRSGKVSQVGTSIKPQPQSPTPHTSPALNCASSSHHYSGMGSEGSSSNNCSAASVGEGVSVPQRESRDRSADERENAAALIQRNYRGYRERRQMRGIGLSPATRWSEAIKELNYREKTRPTSRQQDLASGDERARARQNWQRISAIAGRAGADDSDDETEGEEGMSPEDVQAYRRRKSEARAEREKTAKQMDLQYWLELVDEKHRYGSHLRAYHQEWLKSDTHENFFYWLDHGSGKHLDLPLVSREKLESNRVRYLSREERQNYLVKIDKEGRLCWARNGMRITTSTAYKDSVDGIVPKDDTEHKPWALPVEEPGSFTSDESSTISTGHLDHTEGQHYVNHDLKNARGIRKLKHVSAATILNQLLQKSVKPNSWIFVADTSFRLYVGIKQSGTFQHSSFLRGSRISAAGLIKIKDGQLRKLSPLSGHYRPPTRNFRQFVHSLKDAGVDMSHVSISRSYAILVGLEMYVRTRKKIKHGLHHVEKEKEKVLHPEDAKKREEALQDKSQSAAKERKALKEEEEQQKEHKRKNSLSFRIMNKLRSRTSSSASLEKEVEVPEGSSGTDASAPRSVKHEDPESGIPPEGKR</sequence>
<dbReference type="PANTHER" id="PTHR31250:SF27">
    <property type="entry name" value="IQ DOMAIN-CONTAINING PROTEIN IQM5"/>
    <property type="match status" value="1"/>
</dbReference>
<dbReference type="Proteomes" id="UP000053259">
    <property type="component" value="Unassembled WGS sequence"/>
</dbReference>
<evidence type="ECO:0000256" key="5">
    <source>
        <dbReference type="SAM" id="MobiDB-lite"/>
    </source>
</evidence>
<feature type="compositionally biased region" description="Basic and acidic residues" evidence="5">
    <location>
        <begin position="84"/>
        <end position="95"/>
    </location>
</feature>
<evidence type="ECO:0000313" key="7">
    <source>
        <dbReference type="Proteomes" id="UP000053259"/>
    </source>
</evidence>
<reference evidence="6 7" key="1">
    <citation type="submission" date="2015-01" db="EMBL/GenBank/DDBJ databases">
        <title>The Genome Sequence of Ochroconis gallopava CBS43764.</title>
        <authorList>
            <consortium name="The Broad Institute Genomics Platform"/>
            <person name="Cuomo C."/>
            <person name="de Hoog S."/>
            <person name="Gorbushina A."/>
            <person name="Stielow B."/>
            <person name="Teixiera M."/>
            <person name="Abouelleil A."/>
            <person name="Chapman S.B."/>
            <person name="Priest M."/>
            <person name="Young S.K."/>
            <person name="Wortman J."/>
            <person name="Nusbaum C."/>
            <person name="Birren B."/>
        </authorList>
    </citation>
    <scope>NUCLEOTIDE SEQUENCE [LARGE SCALE GENOMIC DNA]</scope>
    <source>
        <strain evidence="6 7">CBS 43764</strain>
    </source>
</reference>
<feature type="region of interest" description="Disordered" evidence="5">
    <location>
        <begin position="500"/>
        <end position="605"/>
    </location>
</feature>
<dbReference type="STRING" id="253628.A0A0D2B9B6"/>
<evidence type="ECO:0000313" key="6">
    <source>
        <dbReference type="EMBL" id="KIW07844.1"/>
    </source>
</evidence>
<feature type="compositionally biased region" description="Polar residues" evidence="5">
    <location>
        <begin position="25"/>
        <end position="34"/>
    </location>
</feature>
<dbReference type="EMBL" id="KN847532">
    <property type="protein sequence ID" value="KIW07844.1"/>
    <property type="molecule type" value="Genomic_DNA"/>
</dbReference>
<feature type="compositionally biased region" description="Low complexity" evidence="5">
    <location>
        <begin position="41"/>
        <end position="74"/>
    </location>
</feature>
<dbReference type="GO" id="GO:0005634">
    <property type="term" value="C:nucleus"/>
    <property type="evidence" value="ECO:0007669"/>
    <property type="project" value="UniProtKB-SubCell"/>
</dbReference>
<evidence type="ECO:0000256" key="3">
    <source>
        <dbReference type="ARBA" id="ARBA00022490"/>
    </source>
</evidence>
<dbReference type="HOGENOM" id="CLU_020021_2_0_1"/>
<proteinExistence type="predicted"/>
<evidence type="ECO:0000256" key="4">
    <source>
        <dbReference type="ARBA" id="ARBA00023242"/>
    </source>
</evidence>